<accession>A0A6A3BL16</accession>
<keyword evidence="6 7" id="KW-0472">Membrane</keyword>
<feature type="domain" description="Amino acid transporter transmembrane" evidence="8">
    <location>
        <begin position="54"/>
        <end position="112"/>
    </location>
</feature>
<comment type="subcellular location">
    <subcellularLocation>
        <location evidence="1">Membrane</location>
    </subcellularLocation>
</comment>
<keyword evidence="2" id="KW-0813">Transport</keyword>
<dbReference type="InterPro" id="IPR013057">
    <property type="entry name" value="AA_transpt_TM"/>
</dbReference>
<dbReference type="Pfam" id="PF01490">
    <property type="entry name" value="Aa_trans"/>
    <property type="match status" value="1"/>
</dbReference>
<keyword evidence="5 7" id="KW-1133">Transmembrane helix</keyword>
<protein>
    <recommendedName>
        <fullName evidence="8">Amino acid transporter transmembrane domain-containing protein</fullName>
    </recommendedName>
</protein>
<evidence type="ECO:0000256" key="6">
    <source>
        <dbReference type="ARBA" id="ARBA00023136"/>
    </source>
</evidence>
<evidence type="ECO:0000256" key="7">
    <source>
        <dbReference type="SAM" id="Phobius"/>
    </source>
</evidence>
<evidence type="ECO:0000256" key="4">
    <source>
        <dbReference type="ARBA" id="ARBA00022970"/>
    </source>
</evidence>
<reference evidence="9" key="1">
    <citation type="submission" date="2019-09" db="EMBL/GenBank/DDBJ databases">
        <title>Draft genome information of white flower Hibiscus syriacus.</title>
        <authorList>
            <person name="Kim Y.-M."/>
        </authorList>
    </citation>
    <scope>NUCLEOTIDE SEQUENCE [LARGE SCALE GENOMIC DNA]</scope>
    <source>
        <strain evidence="9">YM2019G1</strain>
    </source>
</reference>
<evidence type="ECO:0000313" key="10">
    <source>
        <dbReference type="Proteomes" id="UP000436088"/>
    </source>
</evidence>
<dbReference type="GO" id="GO:0016020">
    <property type="term" value="C:membrane"/>
    <property type="evidence" value="ECO:0007669"/>
    <property type="project" value="UniProtKB-SubCell"/>
</dbReference>
<evidence type="ECO:0000256" key="3">
    <source>
        <dbReference type="ARBA" id="ARBA00022692"/>
    </source>
</evidence>
<keyword evidence="3 7" id="KW-0812">Transmembrane</keyword>
<comment type="caution">
    <text evidence="9">The sequence shown here is derived from an EMBL/GenBank/DDBJ whole genome shotgun (WGS) entry which is preliminary data.</text>
</comment>
<proteinExistence type="predicted"/>
<keyword evidence="10" id="KW-1185">Reference proteome</keyword>
<evidence type="ECO:0000256" key="2">
    <source>
        <dbReference type="ARBA" id="ARBA00022448"/>
    </source>
</evidence>
<name>A0A6A3BL16_HIBSY</name>
<gene>
    <name evidence="9" type="ORF">F3Y22_tig00110076pilonHSYRG00039</name>
</gene>
<dbReference type="Proteomes" id="UP000436088">
    <property type="component" value="Unassembled WGS sequence"/>
</dbReference>
<organism evidence="9 10">
    <name type="scientific">Hibiscus syriacus</name>
    <name type="common">Rose of Sharon</name>
    <dbReference type="NCBI Taxonomy" id="106335"/>
    <lineage>
        <taxon>Eukaryota</taxon>
        <taxon>Viridiplantae</taxon>
        <taxon>Streptophyta</taxon>
        <taxon>Embryophyta</taxon>
        <taxon>Tracheophyta</taxon>
        <taxon>Spermatophyta</taxon>
        <taxon>Magnoliopsida</taxon>
        <taxon>eudicotyledons</taxon>
        <taxon>Gunneridae</taxon>
        <taxon>Pentapetalae</taxon>
        <taxon>rosids</taxon>
        <taxon>malvids</taxon>
        <taxon>Malvales</taxon>
        <taxon>Malvaceae</taxon>
        <taxon>Malvoideae</taxon>
        <taxon>Hibiscus</taxon>
    </lineage>
</organism>
<evidence type="ECO:0000259" key="8">
    <source>
        <dbReference type="Pfam" id="PF01490"/>
    </source>
</evidence>
<feature type="transmembrane region" description="Helical" evidence="7">
    <location>
        <begin position="75"/>
        <end position="99"/>
    </location>
</feature>
<evidence type="ECO:0000256" key="1">
    <source>
        <dbReference type="ARBA" id="ARBA00004370"/>
    </source>
</evidence>
<dbReference type="GO" id="GO:0006865">
    <property type="term" value="P:amino acid transport"/>
    <property type="evidence" value="ECO:0007669"/>
    <property type="project" value="UniProtKB-KW"/>
</dbReference>
<dbReference type="AlphaFoldDB" id="A0A6A3BL16"/>
<sequence length="115" mass="12383">MVKSSSWKVMTMRTTLRVATPGTAAAAETAIMMATEAGKALPPLSLHSNGRRVSTNVMVGVGFLSKPNTMAEGGWASLLVLVLLPVVCCYTTILMTYCFEGRQGITSYPDMGWQY</sequence>
<keyword evidence="4" id="KW-0029">Amino-acid transport</keyword>
<evidence type="ECO:0000313" key="9">
    <source>
        <dbReference type="EMBL" id="KAE8716985.1"/>
    </source>
</evidence>
<dbReference type="EMBL" id="VEPZ02000835">
    <property type="protein sequence ID" value="KAE8716985.1"/>
    <property type="molecule type" value="Genomic_DNA"/>
</dbReference>
<evidence type="ECO:0000256" key="5">
    <source>
        <dbReference type="ARBA" id="ARBA00022989"/>
    </source>
</evidence>